<feature type="transmembrane region" description="Helical" evidence="2">
    <location>
        <begin position="149"/>
        <end position="174"/>
    </location>
</feature>
<dbReference type="GO" id="GO:0005524">
    <property type="term" value="F:ATP binding"/>
    <property type="evidence" value="ECO:0007669"/>
    <property type="project" value="InterPro"/>
</dbReference>
<keyword evidence="2" id="KW-1133">Transmembrane helix</keyword>
<dbReference type="EMBL" id="DAKRPA010000085">
    <property type="protein sequence ID" value="DAZ99353.1"/>
    <property type="molecule type" value="Genomic_DNA"/>
</dbReference>
<reference evidence="4" key="1">
    <citation type="submission" date="2022-11" db="EMBL/GenBank/DDBJ databases">
        <authorList>
            <person name="Morgan W.R."/>
            <person name="Tartar A."/>
        </authorList>
    </citation>
    <scope>NUCLEOTIDE SEQUENCE</scope>
    <source>
        <strain evidence="4">ARSEF 373</strain>
    </source>
</reference>
<keyword evidence="5" id="KW-1185">Reference proteome</keyword>
<evidence type="ECO:0000256" key="1">
    <source>
        <dbReference type="SAM" id="MobiDB-lite"/>
    </source>
</evidence>
<feature type="compositionally biased region" description="Polar residues" evidence="1">
    <location>
        <begin position="742"/>
        <end position="760"/>
    </location>
</feature>
<feature type="domain" description="Protein kinase" evidence="3">
    <location>
        <begin position="278"/>
        <end position="570"/>
    </location>
</feature>
<proteinExistence type="predicted"/>
<feature type="compositionally biased region" description="Polar residues" evidence="1">
    <location>
        <begin position="822"/>
        <end position="833"/>
    </location>
</feature>
<dbReference type="InterPro" id="IPR008271">
    <property type="entry name" value="Ser/Thr_kinase_AS"/>
</dbReference>
<feature type="compositionally biased region" description="Polar residues" evidence="1">
    <location>
        <begin position="639"/>
        <end position="650"/>
    </location>
</feature>
<dbReference type="Proteomes" id="UP001146120">
    <property type="component" value="Unassembled WGS sequence"/>
</dbReference>
<feature type="compositionally biased region" description="Basic and acidic residues" evidence="1">
    <location>
        <begin position="711"/>
        <end position="721"/>
    </location>
</feature>
<gene>
    <name evidence="4" type="ORF">N0F65_005204</name>
</gene>
<feature type="transmembrane region" description="Helical" evidence="2">
    <location>
        <begin position="6"/>
        <end position="29"/>
    </location>
</feature>
<evidence type="ECO:0000313" key="4">
    <source>
        <dbReference type="EMBL" id="DAZ99353.1"/>
    </source>
</evidence>
<dbReference type="PANTHER" id="PTHR44329">
    <property type="entry name" value="SERINE/THREONINE-PROTEIN KINASE TNNI3K-RELATED"/>
    <property type="match status" value="1"/>
</dbReference>
<protein>
    <recommendedName>
        <fullName evidence="3">Protein kinase domain-containing protein</fullName>
    </recommendedName>
</protein>
<feature type="region of interest" description="Disordered" evidence="1">
    <location>
        <begin position="710"/>
        <end position="840"/>
    </location>
</feature>
<sequence>MQLDPFVTVRFCIISVAAIFSSLVVRALYRNMRASRSRAIEALFFSVILTDWFFACTGMLSHFLMLHMGYSAMVQHTSGIVIDALFNLCFVASVFWVPVLALFVLLGGTPNFFVRSCWLCIWAMAGLYGVAWAARIQSVGSMHQRLDDFLAYFLAFTFLSSLSVVSATAIIVYARKFGYLGQAKRIVVQEKLLRYLILVLLLQFPYMLSVWAGTLLPKVFPEIAHCLLYTVPIVDALMYGYRPSCWGIKVNGPKQPTAEDVANNLGSDEVTLEDLDGLTNITFLAEGAAGSVYKANWLGIEVAMKLIKLPNAGADPELIQTMIKNSEDAFIEEATICARLRHPNITLFIRAGHYQGKLGILTEFCSRGSLKDVLKKHQPLNWRRKVALALHISKGLTYLHARNPTYIHRDLKCSNILVTDTWQAKLADFGISKISNFIGRGPDGQTMNTMSHMTNMSAVYGESTGFAGTWRWNAPEILTDPNKCRYSRATDMYSFGMVLWEIATDGEVPFNDVKFDFEVRERVINQQRPPLNPSRDCPEGFVQLIMQCWSQQPSRRPNATTASTILTTILDSMGKAPNEYATGASITASEFSNSIFGSQVGSQRDRSSTIGTRITNFFKGRFSMRSSTRSDTPDDTFAKYTSPSSENGSPQGRRRGFSRGFARLPSLNEYDFEANQSSDITGYSTSPTDSIMSPIVELPVDAMLEASGTFIEDKDQPRDSELEPVFVTPSNEDHRPHRRMSGGTSTPNSSGVRSVDMVNTSGHHSSGSKGSASASASVSSSRGKRSAHSTGDNLTSSKHSSRGGGSRRHEREGRDADGDEQLISSVHSRSQRGNKLVVYL</sequence>
<name>A0AAV2Z1S3_9STRA</name>
<evidence type="ECO:0000259" key="3">
    <source>
        <dbReference type="PROSITE" id="PS50011"/>
    </source>
</evidence>
<dbReference type="CDD" id="cd13999">
    <property type="entry name" value="STKc_MAP3K-like"/>
    <property type="match status" value="1"/>
</dbReference>
<dbReference type="PROSITE" id="PS00108">
    <property type="entry name" value="PROTEIN_KINASE_ST"/>
    <property type="match status" value="1"/>
</dbReference>
<dbReference type="Gene3D" id="1.10.510.10">
    <property type="entry name" value="Transferase(Phosphotransferase) domain 1"/>
    <property type="match status" value="1"/>
</dbReference>
<feature type="compositionally biased region" description="Low complexity" evidence="1">
    <location>
        <begin position="761"/>
        <end position="781"/>
    </location>
</feature>
<dbReference type="InterPro" id="IPR001245">
    <property type="entry name" value="Ser-Thr/Tyr_kinase_cat_dom"/>
</dbReference>
<dbReference type="InterPro" id="IPR000719">
    <property type="entry name" value="Prot_kinase_dom"/>
</dbReference>
<reference evidence="4" key="2">
    <citation type="journal article" date="2023" name="Microbiol Resour">
        <title>Decontamination and Annotation of the Draft Genome Sequence of the Oomycete Lagenidium giganteum ARSEF 373.</title>
        <authorList>
            <person name="Morgan W.R."/>
            <person name="Tartar A."/>
        </authorList>
    </citation>
    <scope>NUCLEOTIDE SEQUENCE</scope>
    <source>
        <strain evidence="4">ARSEF 373</strain>
    </source>
</reference>
<evidence type="ECO:0000256" key="2">
    <source>
        <dbReference type="SAM" id="Phobius"/>
    </source>
</evidence>
<feature type="transmembrane region" description="Helical" evidence="2">
    <location>
        <begin position="195"/>
        <end position="216"/>
    </location>
</feature>
<dbReference type="InterPro" id="IPR011009">
    <property type="entry name" value="Kinase-like_dom_sf"/>
</dbReference>
<dbReference type="SUPFAM" id="SSF56112">
    <property type="entry name" value="Protein kinase-like (PK-like)"/>
    <property type="match status" value="1"/>
</dbReference>
<dbReference type="PANTHER" id="PTHR44329:SF289">
    <property type="entry name" value="SERINE_THREONINE-PROTEIN KINASE VIK"/>
    <property type="match status" value="1"/>
</dbReference>
<keyword evidence="2" id="KW-0812">Transmembrane</keyword>
<keyword evidence="2" id="KW-0472">Membrane</keyword>
<dbReference type="GO" id="GO:0004674">
    <property type="term" value="F:protein serine/threonine kinase activity"/>
    <property type="evidence" value="ECO:0007669"/>
    <property type="project" value="TreeGrafter"/>
</dbReference>
<dbReference type="Pfam" id="PF07714">
    <property type="entry name" value="PK_Tyr_Ser-Thr"/>
    <property type="match status" value="1"/>
</dbReference>
<feature type="transmembrane region" description="Helical" evidence="2">
    <location>
        <begin position="84"/>
        <end position="106"/>
    </location>
</feature>
<dbReference type="InterPro" id="IPR051681">
    <property type="entry name" value="Ser/Thr_Kinases-Pseudokinases"/>
</dbReference>
<evidence type="ECO:0000313" key="5">
    <source>
        <dbReference type="Proteomes" id="UP001146120"/>
    </source>
</evidence>
<feature type="region of interest" description="Disordered" evidence="1">
    <location>
        <begin position="624"/>
        <end position="658"/>
    </location>
</feature>
<feature type="transmembrane region" description="Helical" evidence="2">
    <location>
        <begin position="41"/>
        <end position="64"/>
    </location>
</feature>
<feature type="compositionally biased region" description="Basic and acidic residues" evidence="1">
    <location>
        <begin position="807"/>
        <end position="816"/>
    </location>
</feature>
<comment type="caution">
    <text evidence="4">The sequence shown here is derived from an EMBL/GenBank/DDBJ whole genome shotgun (WGS) entry which is preliminary data.</text>
</comment>
<dbReference type="PROSITE" id="PS50011">
    <property type="entry name" value="PROTEIN_KINASE_DOM"/>
    <property type="match status" value="1"/>
</dbReference>
<dbReference type="PRINTS" id="PR00109">
    <property type="entry name" value="TYRKINASE"/>
</dbReference>
<organism evidence="4 5">
    <name type="scientific">Lagenidium giganteum</name>
    <dbReference type="NCBI Taxonomy" id="4803"/>
    <lineage>
        <taxon>Eukaryota</taxon>
        <taxon>Sar</taxon>
        <taxon>Stramenopiles</taxon>
        <taxon>Oomycota</taxon>
        <taxon>Peronosporomycetes</taxon>
        <taxon>Pythiales</taxon>
        <taxon>Pythiaceae</taxon>
    </lineage>
</organism>
<dbReference type="AlphaFoldDB" id="A0AAV2Z1S3"/>
<feature type="transmembrane region" description="Helical" evidence="2">
    <location>
        <begin position="118"/>
        <end position="137"/>
    </location>
</feature>
<accession>A0AAV2Z1S3</accession>
<dbReference type="SMART" id="SM00220">
    <property type="entry name" value="S_TKc"/>
    <property type="match status" value="1"/>
</dbReference>